<keyword evidence="1" id="KW-0812">Transmembrane</keyword>
<proteinExistence type="predicted"/>
<keyword evidence="1" id="KW-1133">Transmembrane helix</keyword>
<gene>
    <name evidence="2" type="ORF">HP438_12595</name>
</gene>
<reference evidence="2 3" key="1">
    <citation type="submission" date="2020-05" db="EMBL/GenBank/DDBJ databases">
        <title>Genome Sequencing of Type Strains.</title>
        <authorList>
            <person name="Lemaire J.F."/>
            <person name="Inderbitzin P."/>
            <person name="Gregorio O.A."/>
            <person name="Collins S.B."/>
            <person name="Wespe N."/>
            <person name="Knight-Connoni V."/>
        </authorList>
    </citation>
    <scope>NUCLEOTIDE SEQUENCE [LARGE SCALE GENOMIC DNA]</scope>
    <source>
        <strain evidence="2 3">DSM 100049</strain>
    </source>
</reference>
<protein>
    <submittedName>
        <fullName evidence="2">DUF4267 domain-containing protein</fullName>
    </submittedName>
</protein>
<evidence type="ECO:0000313" key="3">
    <source>
        <dbReference type="Proteomes" id="UP000536441"/>
    </source>
</evidence>
<feature type="transmembrane region" description="Helical" evidence="1">
    <location>
        <begin position="74"/>
        <end position="95"/>
    </location>
</feature>
<evidence type="ECO:0000256" key="1">
    <source>
        <dbReference type="SAM" id="Phobius"/>
    </source>
</evidence>
<sequence length="127" mass="13454">MNRKRAFLVLTGVLAAVFLLLGGLFVCAPEAGAAIYGVPGNDRSALIYVRAVAIRDLALSAYLIGLARAENIRALTILCAATIVIPIGDMALLMLSGTGGAPHYFLHMSSLLCFAATALWGHRLTRR</sequence>
<feature type="transmembrane region" description="Helical" evidence="1">
    <location>
        <begin position="49"/>
        <end position="67"/>
    </location>
</feature>
<dbReference type="InterPro" id="IPR025363">
    <property type="entry name" value="DUF4267"/>
</dbReference>
<dbReference type="Pfam" id="PF14087">
    <property type="entry name" value="DUF4267"/>
    <property type="match status" value="1"/>
</dbReference>
<organism evidence="2 3">
    <name type="scientific">Sphingomonas zeae</name>
    <dbReference type="NCBI Taxonomy" id="1646122"/>
    <lineage>
        <taxon>Bacteria</taxon>
        <taxon>Pseudomonadati</taxon>
        <taxon>Pseudomonadota</taxon>
        <taxon>Alphaproteobacteria</taxon>
        <taxon>Sphingomonadales</taxon>
        <taxon>Sphingomonadaceae</taxon>
        <taxon>Sphingomonas</taxon>
    </lineage>
</organism>
<comment type="caution">
    <text evidence="2">The sequence shown here is derived from an EMBL/GenBank/DDBJ whole genome shotgun (WGS) entry which is preliminary data.</text>
</comment>
<dbReference type="AlphaFoldDB" id="A0A7Y6B5W5"/>
<dbReference type="EMBL" id="JABMCH010000065">
    <property type="protein sequence ID" value="NUU47808.1"/>
    <property type="molecule type" value="Genomic_DNA"/>
</dbReference>
<dbReference type="RefSeq" id="WP_175312405.1">
    <property type="nucleotide sequence ID" value="NZ_CBCRYR010000012.1"/>
</dbReference>
<feature type="transmembrane region" description="Helical" evidence="1">
    <location>
        <begin position="101"/>
        <end position="121"/>
    </location>
</feature>
<accession>A0A7Y6B5W5</accession>
<keyword evidence="3" id="KW-1185">Reference proteome</keyword>
<keyword evidence="1" id="KW-0472">Membrane</keyword>
<evidence type="ECO:0000313" key="2">
    <source>
        <dbReference type="EMBL" id="NUU47808.1"/>
    </source>
</evidence>
<dbReference type="Proteomes" id="UP000536441">
    <property type="component" value="Unassembled WGS sequence"/>
</dbReference>
<name>A0A7Y6B5W5_9SPHN</name>